<dbReference type="Proteomes" id="UP001642360">
    <property type="component" value="Unassembled WGS sequence"/>
</dbReference>
<protein>
    <submittedName>
        <fullName evidence="1">Uncharacterized protein</fullName>
    </submittedName>
</protein>
<gene>
    <name evidence="1" type="ORF">ILEXP_LOCUS17808</name>
</gene>
<sequence length="65" mass="7354">MKSCVEQIRVVLLVPILKIIKTVALKVKRSETGRNAKALLCDKESKSVTFRRYFSPVNGSRMTKS</sequence>
<evidence type="ECO:0000313" key="1">
    <source>
        <dbReference type="EMBL" id="CAK9149738.1"/>
    </source>
</evidence>
<dbReference type="EMBL" id="CAUOFW020001932">
    <property type="protein sequence ID" value="CAK9149738.1"/>
    <property type="molecule type" value="Genomic_DNA"/>
</dbReference>
<accession>A0ABC8RYI8</accession>
<name>A0ABC8RYI8_9AQUA</name>
<dbReference type="AlphaFoldDB" id="A0ABC8RYI8"/>
<keyword evidence="2" id="KW-1185">Reference proteome</keyword>
<proteinExistence type="predicted"/>
<evidence type="ECO:0000313" key="2">
    <source>
        <dbReference type="Proteomes" id="UP001642360"/>
    </source>
</evidence>
<comment type="caution">
    <text evidence="1">The sequence shown here is derived from an EMBL/GenBank/DDBJ whole genome shotgun (WGS) entry which is preliminary data.</text>
</comment>
<organism evidence="1 2">
    <name type="scientific">Ilex paraguariensis</name>
    <name type="common">yerba mate</name>
    <dbReference type="NCBI Taxonomy" id="185542"/>
    <lineage>
        <taxon>Eukaryota</taxon>
        <taxon>Viridiplantae</taxon>
        <taxon>Streptophyta</taxon>
        <taxon>Embryophyta</taxon>
        <taxon>Tracheophyta</taxon>
        <taxon>Spermatophyta</taxon>
        <taxon>Magnoliopsida</taxon>
        <taxon>eudicotyledons</taxon>
        <taxon>Gunneridae</taxon>
        <taxon>Pentapetalae</taxon>
        <taxon>asterids</taxon>
        <taxon>campanulids</taxon>
        <taxon>Aquifoliales</taxon>
        <taxon>Aquifoliaceae</taxon>
        <taxon>Ilex</taxon>
    </lineage>
</organism>
<reference evidence="1 2" key="1">
    <citation type="submission" date="2024-02" db="EMBL/GenBank/DDBJ databases">
        <authorList>
            <person name="Vignale AGUSTIN F."/>
            <person name="Sosa J E."/>
            <person name="Modenutti C."/>
        </authorList>
    </citation>
    <scope>NUCLEOTIDE SEQUENCE [LARGE SCALE GENOMIC DNA]</scope>
</reference>